<reference evidence="2" key="2">
    <citation type="submission" date="2021-03" db="UniProtKB">
        <authorList>
            <consortium name="Ensembl"/>
        </authorList>
    </citation>
    <scope>IDENTIFICATION</scope>
</reference>
<dbReference type="Pfam" id="PF03372">
    <property type="entry name" value="Exo_endo_phos"/>
    <property type="match status" value="1"/>
</dbReference>
<dbReference type="InParanoid" id="A0A803J8B6"/>
<dbReference type="AlphaFoldDB" id="A0A803J8B6"/>
<dbReference type="SUPFAM" id="SSF56672">
    <property type="entry name" value="DNA/RNA polymerases"/>
    <property type="match status" value="1"/>
</dbReference>
<feature type="domain" description="Reverse transcriptase" evidence="1">
    <location>
        <begin position="489"/>
        <end position="675"/>
    </location>
</feature>
<dbReference type="InterPro" id="IPR036691">
    <property type="entry name" value="Endo/exonu/phosph_ase_sf"/>
</dbReference>
<dbReference type="PANTHER" id="PTHR46670:SF3">
    <property type="entry name" value="ENDONUCLEASE_EXONUCLEASE_PHOSPHATASE DOMAIN-CONTAINING PROTEIN"/>
    <property type="match status" value="1"/>
</dbReference>
<dbReference type="InterPro" id="IPR000477">
    <property type="entry name" value="RT_dom"/>
</dbReference>
<dbReference type="GO" id="GO:0003824">
    <property type="term" value="F:catalytic activity"/>
    <property type="evidence" value="ECO:0007669"/>
    <property type="project" value="InterPro"/>
</dbReference>
<dbReference type="PROSITE" id="PS50878">
    <property type="entry name" value="RT_POL"/>
    <property type="match status" value="1"/>
</dbReference>
<protein>
    <recommendedName>
        <fullName evidence="1">Reverse transcriptase domain-containing protein</fullName>
    </recommendedName>
</protein>
<dbReference type="GeneTree" id="ENSGT01040000240375"/>
<dbReference type="Gene3D" id="3.60.10.10">
    <property type="entry name" value="Endonuclease/exonuclease/phosphatase"/>
    <property type="match status" value="1"/>
</dbReference>
<dbReference type="SUPFAM" id="SSF56219">
    <property type="entry name" value="DNase I-like"/>
    <property type="match status" value="1"/>
</dbReference>
<sequence>MPKACRTSAASNLIQVPTLPSSCLPFSCALLNVRSLTNKATLIHDLFCSNSFHLLALTETWLLQNDTATEAALSHGGLSFSHTPRATGRGGGVGILLSSRCRFAPIPIPPAYLFNSFEVHAIQIFHPLSVRVAVLYRPPSASSPAPFLSDFETWLSFFLSTDGPAIILGDFNSHIDDPSQPWPSRFLRLTSSFELQQWTNAPTHKDGHFLDLVFTKNLSLSDFNSVPFPFSDHHLVTFSVSHSPSQPAPSPAVLIRNTRGVDLPALAHSFRSSLSSFNELSDPDTLVCEYNRILASTIDSFAPLQPKRTRVQNPRPWLNVQTKFLRSCARSAERMWRKSRTQADFIHYKFLLACLNSALLKAKQEYYNTLINSNKSNPKRLFSIFNTLLRPSQTPSPDFMHSPQDFADFFLNKVESIRNQIPPSNTNQLLLPQPPSACLSSFGPVTGSEVSRLLLSAPLTTCSLDPMPSSLLKHCAAELTPALTHIFNSSLSSGSFPSSFKQACVKPILKKATLDPSCLSNYRPVSLLPLASKILERIVFSRITNFLNAHNLLDPLQSGFRPAHSTETALCRVTNDLQVAKVSGHFSVLILLDLSAAFDTVDHSLLMQILHSIGLRSQAASWISSYLSNRSFTVSYANKISSPVPLNVGVPQGSVLGPLLFSLYTLSLGDLIRSF</sequence>
<dbReference type="PANTHER" id="PTHR46670">
    <property type="entry name" value="ENDO/EXONUCLEASE/PHOSPHATASE DOMAIN-CONTAINING PROTEIN"/>
    <property type="match status" value="1"/>
</dbReference>
<dbReference type="InterPro" id="IPR005135">
    <property type="entry name" value="Endo/exonuclease/phosphatase"/>
</dbReference>
<proteinExistence type="predicted"/>
<accession>A0A803J8B6</accession>
<dbReference type="CDD" id="cd01650">
    <property type="entry name" value="RT_nLTR_like"/>
    <property type="match status" value="1"/>
</dbReference>
<evidence type="ECO:0000313" key="2">
    <source>
        <dbReference type="Ensembl" id="ENSXETP00000104096"/>
    </source>
</evidence>
<dbReference type="InterPro" id="IPR043502">
    <property type="entry name" value="DNA/RNA_pol_sf"/>
</dbReference>
<reference evidence="2" key="1">
    <citation type="journal article" date="2010" name="Science">
        <title>The genome of the Western clawed frog Xenopus tropicalis.</title>
        <authorList>
            <person name="Hellsten U."/>
            <person name="Harland R.M."/>
            <person name="Gilchrist M.J."/>
            <person name="Hendrix D."/>
            <person name="Jurka J."/>
            <person name="Kapitonov V."/>
            <person name="Ovcharenko I."/>
            <person name="Putnam N.H."/>
            <person name="Shu S."/>
            <person name="Taher L."/>
            <person name="Blitz I.L."/>
            <person name="Blumberg B."/>
            <person name="Dichmann D.S."/>
            <person name="Dubchak I."/>
            <person name="Amaya E."/>
            <person name="Detter J.C."/>
            <person name="Fletcher R."/>
            <person name="Gerhard D.S."/>
            <person name="Goodstein D."/>
            <person name="Graves T."/>
            <person name="Grigoriev I.V."/>
            <person name="Grimwood J."/>
            <person name="Kawashima T."/>
            <person name="Lindquist E."/>
            <person name="Lucas S.M."/>
            <person name="Mead P.E."/>
            <person name="Mitros T."/>
            <person name="Ogino H."/>
            <person name="Ohta Y."/>
            <person name="Poliakov A.V."/>
            <person name="Pollet N."/>
            <person name="Robert J."/>
            <person name="Salamov A."/>
            <person name="Sater A.K."/>
            <person name="Schmutz J."/>
            <person name="Terry A."/>
            <person name="Vize P.D."/>
            <person name="Warren W.C."/>
            <person name="Wells D."/>
            <person name="Wills A."/>
            <person name="Wilson R.K."/>
            <person name="Zimmerman L.B."/>
            <person name="Zorn A.M."/>
            <person name="Grainger R."/>
            <person name="Grammer T."/>
            <person name="Khokha M.K."/>
            <person name="Richardson P.M."/>
            <person name="Rokhsar D.S."/>
        </authorList>
    </citation>
    <scope>NUCLEOTIDE SEQUENCE [LARGE SCALE GENOMIC DNA]</scope>
    <source>
        <strain evidence="2">Nigerian</strain>
    </source>
</reference>
<dbReference type="Ensembl" id="ENSXETT00000112703">
    <property type="protein sequence ID" value="ENSXETP00000104096"/>
    <property type="gene ID" value="ENSXETG00000046537"/>
</dbReference>
<evidence type="ECO:0000259" key="1">
    <source>
        <dbReference type="PROSITE" id="PS50878"/>
    </source>
</evidence>
<name>A0A803J8B6_XENTR</name>
<organism evidence="2">
    <name type="scientific">Xenopus tropicalis</name>
    <name type="common">Western clawed frog</name>
    <name type="synonym">Silurana tropicalis</name>
    <dbReference type="NCBI Taxonomy" id="8364"/>
    <lineage>
        <taxon>Eukaryota</taxon>
        <taxon>Metazoa</taxon>
        <taxon>Chordata</taxon>
        <taxon>Craniata</taxon>
        <taxon>Vertebrata</taxon>
        <taxon>Euteleostomi</taxon>
        <taxon>Amphibia</taxon>
        <taxon>Batrachia</taxon>
        <taxon>Anura</taxon>
        <taxon>Pipoidea</taxon>
        <taxon>Pipidae</taxon>
        <taxon>Xenopodinae</taxon>
        <taxon>Xenopus</taxon>
        <taxon>Silurana</taxon>
    </lineage>
</organism>
<dbReference type="Pfam" id="PF00078">
    <property type="entry name" value="RVT_1"/>
    <property type="match status" value="1"/>
</dbReference>